<dbReference type="Proteomes" id="UP000279594">
    <property type="component" value="Chromosome"/>
</dbReference>
<evidence type="ECO:0000313" key="2">
    <source>
        <dbReference type="Proteomes" id="UP000279594"/>
    </source>
</evidence>
<accession>A0A3G2E7N2</accession>
<dbReference type="EMBL" id="CP033019">
    <property type="protein sequence ID" value="AYM75165.1"/>
    <property type="molecule type" value="Genomic_DNA"/>
</dbReference>
<reference evidence="1 2" key="1">
    <citation type="submission" date="2018-10" db="EMBL/GenBank/DDBJ databases">
        <title>Effects of UV and annual dynamics of microbial communities in freshwater RAS systems.</title>
        <authorList>
            <person name="Bekkelund A.K."/>
            <person name="Hansen B.R."/>
            <person name="Stokken H."/>
            <person name="Eriksen B.F."/>
            <person name="Kashulin N.A."/>
        </authorList>
    </citation>
    <scope>NUCLEOTIDE SEQUENCE [LARGE SCALE GENOMIC DNA]</scope>
    <source>
        <strain evidence="1 2">BHSEK</strain>
    </source>
</reference>
<keyword evidence="2" id="KW-1185">Reference proteome</keyword>
<evidence type="ECO:0000313" key="1">
    <source>
        <dbReference type="EMBL" id="AYM75165.1"/>
    </source>
</evidence>
<proteinExistence type="predicted"/>
<dbReference type="AlphaFoldDB" id="A0A3G2E7N2"/>
<protein>
    <submittedName>
        <fullName evidence="1">Uncharacterized protein</fullName>
    </submittedName>
</protein>
<gene>
    <name evidence="1" type="ORF">D9M09_04645</name>
</gene>
<sequence length="103" mass="11510">MKMVVVAYQWSYPGDGGVIKKDNLDKAEFKKYADQLCRCIAVVVRVKPCYSALHFVFAKQSDVDVFSASMTFMFTVGSSISQADIPKTNFPAIDALPLMFNQE</sequence>
<organism evidence="1 2">
    <name type="scientific">Janthinobacterium agaricidamnosum</name>
    <dbReference type="NCBI Taxonomy" id="55508"/>
    <lineage>
        <taxon>Bacteria</taxon>
        <taxon>Pseudomonadati</taxon>
        <taxon>Pseudomonadota</taxon>
        <taxon>Betaproteobacteria</taxon>
        <taxon>Burkholderiales</taxon>
        <taxon>Oxalobacteraceae</taxon>
        <taxon>Janthinobacterium</taxon>
    </lineage>
</organism>
<name>A0A3G2E7N2_9BURK</name>